<sequence length="70" mass="7591">MGEYSVGSNHGSWMVGAVNRDSSSRPVKPFPSKRDRYLMARLLSQVTGAVRIADLNSLKSRGGVGEARPE</sequence>
<evidence type="ECO:0000313" key="2">
    <source>
        <dbReference type="Proteomes" id="UP000287651"/>
    </source>
</evidence>
<dbReference type="AlphaFoldDB" id="A0A426XJX3"/>
<accession>A0A426XJX3</accession>
<proteinExistence type="predicted"/>
<name>A0A426XJX3_ENSVE</name>
<gene>
    <name evidence="1" type="ORF">B296_00058929</name>
</gene>
<dbReference type="Proteomes" id="UP000287651">
    <property type="component" value="Unassembled WGS sequence"/>
</dbReference>
<comment type="caution">
    <text evidence="1">The sequence shown here is derived from an EMBL/GenBank/DDBJ whole genome shotgun (WGS) entry which is preliminary data.</text>
</comment>
<organism evidence="1 2">
    <name type="scientific">Ensete ventricosum</name>
    <name type="common">Abyssinian banana</name>
    <name type="synonym">Musa ensete</name>
    <dbReference type="NCBI Taxonomy" id="4639"/>
    <lineage>
        <taxon>Eukaryota</taxon>
        <taxon>Viridiplantae</taxon>
        <taxon>Streptophyta</taxon>
        <taxon>Embryophyta</taxon>
        <taxon>Tracheophyta</taxon>
        <taxon>Spermatophyta</taxon>
        <taxon>Magnoliopsida</taxon>
        <taxon>Liliopsida</taxon>
        <taxon>Zingiberales</taxon>
        <taxon>Musaceae</taxon>
        <taxon>Ensete</taxon>
    </lineage>
</organism>
<dbReference type="EMBL" id="AMZH03019939">
    <property type="protein sequence ID" value="RRT39747.1"/>
    <property type="molecule type" value="Genomic_DNA"/>
</dbReference>
<reference evidence="1 2" key="1">
    <citation type="journal article" date="2014" name="Agronomy (Basel)">
        <title>A Draft Genome Sequence for Ensete ventricosum, the Drought-Tolerant Tree Against Hunger.</title>
        <authorList>
            <person name="Harrison J."/>
            <person name="Moore K.A."/>
            <person name="Paszkiewicz K."/>
            <person name="Jones T."/>
            <person name="Grant M."/>
            <person name="Ambacheew D."/>
            <person name="Muzemil S."/>
            <person name="Studholme D.J."/>
        </authorList>
    </citation>
    <scope>NUCLEOTIDE SEQUENCE [LARGE SCALE GENOMIC DNA]</scope>
</reference>
<evidence type="ECO:0000313" key="1">
    <source>
        <dbReference type="EMBL" id="RRT39747.1"/>
    </source>
</evidence>
<protein>
    <submittedName>
        <fullName evidence="1">Uncharacterized protein</fullName>
    </submittedName>
</protein>